<dbReference type="CDD" id="cd06410">
    <property type="entry name" value="PB1_UP2"/>
    <property type="match status" value="1"/>
</dbReference>
<feature type="compositionally biased region" description="Polar residues" evidence="1">
    <location>
        <begin position="48"/>
        <end position="62"/>
    </location>
</feature>
<name>A0A5N6NPB3_9ASTR</name>
<feature type="region of interest" description="Disordered" evidence="1">
    <location>
        <begin position="623"/>
        <end position="660"/>
    </location>
</feature>
<feature type="compositionally biased region" description="Pro residues" evidence="1">
    <location>
        <begin position="1"/>
        <end position="13"/>
    </location>
</feature>
<dbReference type="InterPro" id="IPR053793">
    <property type="entry name" value="PB1-like"/>
</dbReference>
<feature type="compositionally biased region" description="Low complexity" evidence="1">
    <location>
        <begin position="14"/>
        <end position="31"/>
    </location>
</feature>
<feature type="region of interest" description="Disordered" evidence="1">
    <location>
        <begin position="323"/>
        <end position="386"/>
    </location>
</feature>
<sequence length="660" mass="71939">MEHTTAPPPPPPLSATTAVTTTTTATTTAHPDSVDSSPRYRPPDSWPEDNNSLHPSNNNSMPATAPTKLRLMCSYGGHIVPRPHDKTLCYVGGDTRIVVVDRQTTLPDLTHRLTKTLLRSSSSSMPPDFTVKYQLPSEDLDSLISVTTDEDLENMIDEYERLNINKSHRLRLFLFPTKPESVNSIGSILESTSKSEDWFLSALNGTSSGFSDTSSVNCLLGLEDDISIPEKKDGDNKGVIGKNLRANQSAQDVQSVPDSPMLETSSSFGSASSSPSLANLPPIRVNADDQQHHIKHQEDVNFMAPPAPVVVTGVPIVSKVPIMENPISNPNPNRVASEDERSDQGFQIAHKQQQQQPYQQKPSVGFDMTSPDSVSSDGSVTNPLSRKKTPLIYQDLLAQTLDQNTRIQIQQPQPVQDSAYVTPTTPAQVDPQHLQHHHQPQFIHTAVPPPQYLHHHPSGVVPMAAYYQMYPSQSQPQHRAPHPALDQHNFVYYMPARQPPQGYNLPLQADPAASAPPSNQVPPPSGLFTVPRSAQTATKTEPPAGVYRTATTSGALPPQLVQVPSSQQHPIQPQFVGYSHLHQPTQPVASSGGTGGGNYVYEFTDPSQQGQHIYYAAQPLPPQSAAPYQTIPSTLPVEAQTGSHLQADNSMKQQVRTSQP</sequence>
<dbReference type="EMBL" id="SZYD01000010">
    <property type="protein sequence ID" value="KAD4983066.1"/>
    <property type="molecule type" value="Genomic_DNA"/>
</dbReference>
<evidence type="ECO:0000313" key="3">
    <source>
        <dbReference type="EMBL" id="KAD4983066.1"/>
    </source>
</evidence>
<gene>
    <name evidence="3" type="ORF">E3N88_19737</name>
</gene>
<organism evidence="3 4">
    <name type="scientific">Mikania micrantha</name>
    <name type="common">bitter vine</name>
    <dbReference type="NCBI Taxonomy" id="192012"/>
    <lineage>
        <taxon>Eukaryota</taxon>
        <taxon>Viridiplantae</taxon>
        <taxon>Streptophyta</taxon>
        <taxon>Embryophyta</taxon>
        <taxon>Tracheophyta</taxon>
        <taxon>Spermatophyta</taxon>
        <taxon>Magnoliopsida</taxon>
        <taxon>eudicotyledons</taxon>
        <taxon>Gunneridae</taxon>
        <taxon>Pentapetalae</taxon>
        <taxon>asterids</taxon>
        <taxon>campanulids</taxon>
        <taxon>Asterales</taxon>
        <taxon>Asteraceae</taxon>
        <taxon>Asteroideae</taxon>
        <taxon>Heliantheae alliance</taxon>
        <taxon>Eupatorieae</taxon>
        <taxon>Mikania</taxon>
    </lineage>
</organism>
<feature type="region of interest" description="Disordered" evidence="1">
    <location>
        <begin position="1"/>
        <end position="63"/>
    </location>
</feature>
<dbReference type="AlphaFoldDB" id="A0A5N6NPB3"/>
<reference evidence="3 4" key="1">
    <citation type="submission" date="2019-05" db="EMBL/GenBank/DDBJ databases">
        <title>Mikania micrantha, genome provides insights into the molecular mechanism of rapid growth.</title>
        <authorList>
            <person name="Liu B."/>
        </authorList>
    </citation>
    <scope>NUCLEOTIDE SEQUENCE [LARGE SCALE GENOMIC DNA]</scope>
    <source>
        <strain evidence="3">NLD-2019</strain>
        <tissue evidence="3">Leaf</tissue>
    </source>
</reference>
<feature type="compositionally biased region" description="Low complexity" evidence="1">
    <location>
        <begin position="344"/>
        <end position="360"/>
    </location>
</feature>
<dbReference type="PANTHER" id="PTHR31066:SF27">
    <property type="entry name" value="EXPRESSED PROTEIN"/>
    <property type="match status" value="1"/>
</dbReference>
<dbReference type="Gene3D" id="3.10.20.90">
    <property type="entry name" value="Phosphatidylinositol 3-kinase Catalytic Subunit, Chain A, domain 1"/>
    <property type="match status" value="1"/>
</dbReference>
<proteinExistence type="predicted"/>
<dbReference type="InterPro" id="IPR053198">
    <property type="entry name" value="Gynoecium_Dev_Regulator"/>
</dbReference>
<evidence type="ECO:0000256" key="1">
    <source>
        <dbReference type="SAM" id="MobiDB-lite"/>
    </source>
</evidence>
<dbReference type="SUPFAM" id="SSF54277">
    <property type="entry name" value="CAD &amp; PB1 domains"/>
    <property type="match status" value="1"/>
</dbReference>
<accession>A0A5N6NPB3</accession>
<feature type="domain" description="PB1" evidence="2">
    <location>
        <begin position="68"/>
        <end position="177"/>
    </location>
</feature>
<dbReference type="PROSITE" id="PS51745">
    <property type="entry name" value="PB1"/>
    <property type="match status" value="1"/>
</dbReference>
<dbReference type="OrthoDB" id="774308at2759"/>
<dbReference type="InterPro" id="IPR000270">
    <property type="entry name" value="PB1_dom"/>
</dbReference>
<evidence type="ECO:0000313" key="4">
    <source>
        <dbReference type="Proteomes" id="UP000326396"/>
    </source>
</evidence>
<dbReference type="Pfam" id="PF00564">
    <property type="entry name" value="PB1"/>
    <property type="match status" value="1"/>
</dbReference>
<feature type="compositionally biased region" description="Polar residues" evidence="1">
    <location>
        <begin position="370"/>
        <end position="384"/>
    </location>
</feature>
<dbReference type="PANTHER" id="PTHR31066">
    <property type="entry name" value="OS05G0427100 PROTEIN-RELATED"/>
    <property type="match status" value="1"/>
</dbReference>
<keyword evidence="4" id="KW-1185">Reference proteome</keyword>
<feature type="compositionally biased region" description="Low complexity" evidence="1">
    <location>
        <begin position="265"/>
        <end position="276"/>
    </location>
</feature>
<feature type="compositionally biased region" description="Polar residues" evidence="1">
    <location>
        <begin position="245"/>
        <end position="257"/>
    </location>
</feature>
<feature type="region of interest" description="Disordered" evidence="1">
    <location>
        <begin position="245"/>
        <end position="282"/>
    </location>
</feature>
<evidence type="ECO:0000259" key="2">
    <source>
        <dbReference type="PROSITE" id="PS51745"/>
    </source>
</evidence>
<feature type="compositionally biased region" description="Polar residues" evidence="1">
    <location>
        <begin position="640"/>
        <end position="660"/>
    </location>
</feature>
<protein>
    <recommendedName>
        <fullName evidence="2">PB1 domain-containing protein</fullName>
    </recommendedName>
</protein>
<dbReference type="SMART" id="SM00666">
    <property type="entry name" value="PB1"/>
    <property type="match status" value="1"/>
</dbReference>
<dbReference type="Proteomes" id="UP000326396">
    <property type="component" value="Linkage Group LG18"/>
</dbReference>
<comment type="caution">
    <text evidence="3">The sequence shown here is derived from an EMBL/GenBank/DDBJ whole genome shotgun (WGS) entry which is preliminary data.</text>
</comment>